<keyword evidence="26" id="KW-1185">Reference proteome</keyword>
<feature type="transmembrane region" description="Helical" evidence="23">
    <location>
        <begin position="392"/>
        <end position="415"/>
    </location>
</feature>
<keyword evidence="17" id="KW-0675">Receptor</keyword>
<dbReference type="GO" id="GO:0005524">
    <property type="term" value="F:ATP binding"/>
    <property type="evidence" value="ECO:0007669"/>
    <property type="project" value="UniProtKB-UniRule"/>
</dbReference>
<comment type="similarity">
    <text evidence="2">Belongs to the leguminous lectin family.</text>
</comment>
<keyword evidence="11" id="KW-0430">Lectin</keyword>
<evidence type="ECO:0000256" key="21">
    <source>
        <dbReference type="PROSITE-ProRule" id="PRU10141"/>
    </source>
</evidence>
<evidence type="ECO:0000256" key="5">
    <source>
        <dbReference type="ARBA" id="ARBA00012513"/>
    </source>
</evidence>
<dbReference type="EnsemblPlants" id="QL11p019915:mrna">
    <property type="protein sequence ID" value="QL11p019915:mrna"/>
    <property type="gene ID" value="QL11p019915"/>
</dbReference>
<dbReference type="InterPro" id="IPR008271">
    <property type="entry name" value="Ser/Thr_kinase_AS"/>
</dbReference>
<evidence type="ECO:0000256" key="14">
    <source>
        <dbReference type="ARBA" id="ARBA00022840"/>
    </source>
</evidence>
<dbReference type="FunFam" id="1.10.510.10:FF:000108">
    <property type="entry name" value="L-type lectin-domain containing receptor kinase S.4"/>
    <property type="match status" value="1"/>
</dbReference>
<keyword evidence="14 21" id="KW-0067">ATP-binding</keyword>
<evidence type="ECO:0000256" key="7">
    <source>
        <dbReference type="ARBA" id="ARBA00022527"/>
    </source>
</evidence>
<dbReference type="InterPro" id="IPR000719">
    <property type="entry name" value="Prot_kinase_dom"/>
</dbReference>
<dbReference type="InterPro" id="IPR013320">
    <property type="entry name" value="ConA-like_dom_sf"/>
</dbReference>
<evidence type="ECO:0000256" key="18">
    <source>
        <dbReference type="ARBA" id="ARBA00023180"/>
    </source>
</evidence>
<evidence type="ECO:0000256" key="17">
    <source>
        <dbReference type="ARBA" id="ARBA00023170"/>
    </source>
</evidence>
<dbReference type="Gene3D" id="3.30.200.20">
    <property type="entry name" value="Phosphorylase Kinase, domain 1"/>
    <property type="match status" value="1"/>
</dbReference>
<evidence type="ECO:0000256" key="1">
    <source>
        <dbReference type="ARBA" id="ARBA00004251"/>
    </source>
</evidence>
<keyword evidence="9 23" id="KW-0812">Transmembrane</keyword>
<dbReference type="PROSITE" id="PS00107">
    <property type="entry name" value="PROTEIN_KINASE_ATP"/>
    <property type="match status" value="1"/>
</dbReference>
<comment type="subcellular location">
    <subcellularLocation>
        <location evidence="1">Cell membrane</location>
        <topology evidence="1">Single-pass type I membrane protein</topology>
    </subcellularLocation>
</comment>
<dbReference type="Gramene" id="QL11p019915:mrna">
    <property type="protein sequence ID" value="QL11p019915:mrna"/>
    <property type="gene ID" value="QL11p019915"/>
</dbReference>
<dbReference type="PROSITE" id="PS00108">
    <property type="entry name" value="PROTEIN_KINASE_ST"/>
    <property type="match status" value="1"/>
</dbReference>
<keyword evidence="6" id="KW-1003">Cell membrane</keyword>
<protein>
    <recommendedName>
        <fullName evidence="5">non-specific serine/threonine protein kinase</fullName>
        <ecNumber evidence="5">2.7.11.1</ecNumber>
    </recommendedName>
</protein>
<keyword evidence="7" id="KW-0723">Serine/threonine-protein kinase</keyword>
<evidence type="ECO:0000256" key="8">
    <source>
        <dbReference type="ARBA" id="ARBA00022679"/>
    </source>
</evidence>
<keyword evidence="18" id="KW-0325">Glycoprotein</keyword>
<feature type="region of interest" description="Disordered" evidence="22">
    <location>
        <begin position="1"/>
        <end position="25"/>
    </location>
</feature>
<dbReference type="InterPro" id="IPR017441">
    <property type="entry name" value="Protein_kinase_ATP_BS"/>
</dbReference>
<keyword evidence="10" id="KW-0732">Signal</keyword>
<dbReference type="PANTHER" id="PTHR27007">
    <property type="match status" value="1"/>
</dbReference>
<evidence type="ECO:0000256" key="13">
    <source>
        <dbReference type="ARBA" id="ARBA00022777"/>
    </source>
</evidence>
<comment type="catalytic activity">
    <reaction evidence="20">
        <text>L-seryl-[protein] + ATP = O-phospho-L-seryl-[protein] + ADP + H(+)</text>
        <dbReference type="Rhea" id="RHEA:17989"/>
        <dbReference type="Rhea" id="RHEA-COMP:9863"/>
        <dbReference type="Rhea" id="RHEA-COMP:11604"/>
        <dbReference type="ChEBI" id="CHEBI:15378"/>
        <dbReference type="ChEBI" id="CHEBI:29999"/>
        <dbReference type="ChEBI" id="CHEBI:30616"/>
        <dbReference type="ChEBI" id="CHEBI:83421"/>
        <dbReference type="ChEBI" id="CHEBI:456216"/>
        <dbReference type="EC" id="2.7.11.1"/>
    </reaction>
</comment>
<evidence type="ECO:0000256" key="19">
    <source>
        <dbReference type="ARBA" id="ARBA00047899"/>
    </source>
</evidence>
<dbReference type="InterPro" id="IPR019825">
    <property type="entry name" value="Lectin_legB_Mn/Ca_BS"/>
</dbReference>
<evidence type="ECO:0000256" key="12">
    <source>
        <dbReference type="ARBA" id="ARBA00022741"/>
    </source>
</evidence>
<dbReference type="EMBL" id="LRBV02000011">
    <property type="status" value="NOT_ANNOTATED_CDS"/>
    <property type="molecule type" value="Genomic_DNA"/>
</dbReference>
<evidence type="ECO:0000256" key="16">
    <source>
        <dbReference type="ARBA" id="ARBA00023136"/>
    </source>
</evidence>
<dbReference type="SUPFAM" id="SSF49899">
    <property type="entry name" value="Concanavalin A-like lectins/glucanases"/>
    <property type="match status" value="1"/>
</dbReference>
<dbReference type="Gene3D" id="2.60.120.200">
    <property type="match status" value="1"/>
</dbReference>
<reference evidence="25" key="2">
    <citation type="submission" date="2021-01" db="UniProtKB">
        <authorList>
            <consortium name="EnsemblPlants"/>
        </authorList>
    </citation>
    <scope>IDENTIFICATION</scope>
</reference>
<evidence type="ECO:0000256" key="22">
    <source>
        <dbReference type="SAM" id="MobiDB-lite"/>
    </source>
</evidence>
<dbReference type="AlphaFoldDB" id="A0A7N2MVC8"/>
<dbReference type="GO" id="GO:0042742">
    <property type="term" value="P:defense response to bacterium"/>
    <property type="evidence" value="ECO:0007669"/>
    <property type="project" value="UniProtKB-ARBA"/>
</dbReference>
<dbReference type="Gene3D" id="1.10.510.10">
    <property type="entry name" value="Transferase(Phosphotransferase) domain 1"/>
    <property type="match status" value="1"/>
</dbReference>
<keyword evidence="15 23" id="KW-1133">Transmembrane helix</keyword>
<evidence type="ECO:0000256" key="20">
    <source>
        <dbReference type="ARBA" id="ARBA00048679"/>
    </source>
</evidence>
<dbReference type="InterPro" id="IPR050528">
    <property type="entry name" value="L-type_Lectin-RKs"/>
</dbReference>
<dbReference type="InterPro" id="IPR001220">
    <property type="entry name" value="Legume_lectin_dom"/>
</dbReference>
<dbReference type="Pfam" id="PF00069">
    <property type="entry name" value="Pkinase"/>
    <property type="match status" value="1"/>
</dbReference>
<evidence type="ECO:0000256" key="11">
    <source>
        <dbReference type="ARBA" id="ARBA00022734"/>
    </source>
</evidence>
<evidence type="ECO:0000256" key="4">
    <source>
        <dbReference type="ARBA" id="ARBA00010217"/>
    </source>
</evidence>
<dbReference type="FunFam" id="2.60.120.200:FF:000086">
    <property type="entry name" value="L-type lectin-domain containing receptor kinase S.4"/>
    <property type="match status" value="1"/>
</dbReference>
<comment type="similarity">
    <text evidence="4">In the C-terminal section; belongs to the protein kinase superfamily. Ser/Thr protein kinase family.</text>
</comment>
<dbReference type="InParanoid" id="A0A7N2MVC8"/>
<dbReference type="GO" id="GO:0030246">
    <property type="term" value="F:carbohydrate binding"/>
    <property type="evidence" value="ECO:0007669"/>
    <property type="project" value="UniProtKB-KW"/>
</dbReference>
<organism evidence="25 26">
    <name type="scientific">Quercus lobata</name>
    <name type="common">Valley oak</name>
    <dbReference type="NCBI Taxonomy" id="97700"/>
    <lineage>
        <taxon>Eukaryota</taxon>
        <taxon>Viridiplantae</taxon>
        <taxon>Streptophyta</taxon>
        <taxon>Embryophyta</taxon>
        <taxon>Tracheophyta</taxon>
        <taxon>Spermatophyta</taxon>
        <taxon>Magnoliopsida</taxon>
        <taxon>eudicotyledons</taxon>
        <taxon>Gunneridae</taxon>
        <taxon>Pentapetalae</taxon>
        <taxon>rosids</taxon>
        <taxon>fabids</taxon>
        <taxon>Fagales</taxon>
        <taxon>Fagaceae</taxon>
        <taxon>Quercus</taxon>
    </lineage>
</organism>
<comment type="catalytic activity">
    <reaction evidence="19">
        <text>L-threonyl-[protein] + ATP = O-phospho-L-threonyl-[protein] + ADP + H(+)</text>
        <dbReference type="Rhea" id="RHEA:46608"/>
        <dbReference type="Rhea" id="RHEA-COMP:11060"/>
        <dbReference type="Rhea" id="RHEA-COMP:11605"/>
        <dbReference type="ChEBI" id="CHEBI:15378"/>
        <dbReference type="ChEBI" id="CHEBI:30013"/>
        <dbReference type="ChEBI" id="CHEBI:30616"/>
        <dbReference type="ChEBI" id="CHEBI:61977"/>
        <dbReference type="ChEBI" id="CHEBI:456216"/>
        <dbReference type="EC" id="2.7.11.1"/>
    </reaction>
</comment>
<dbReference type="OMA" id="LGWCRRK"/>
<evidence type="ECO:0000256" key="6">
    <source>
        <dbReference type="ARBA" id="ARBA00022475"/>
    </source>
</evidence>
<evidence type="ECO:0000256" key="15">
    <source>
        <dbReference type="ARBA" id="ARBA00022989"/>
    </source>
</evidence>
<evidence type="ECO:0000259" key="24">
    <source>
        <dbReference type="PROSITE" id="PS50011"/>
    </source>
</evidence>
<keyword evidence="13" id="KW-0418">Kinase</keyword>
<evidence type="ECO:0000256" key="23">
    <source>
        <dbReference type="SAM" id="Phobius"/>
    </source>
</evidence>
<accession>A0A7N2MVC8</accession>
<dbReference type="FunCoup" id="A0A7N2MVC8">
    <property type="interactions" value="108"/>
</dbReference>
<evidence type="ECO:0000256" key="10">
    <source>
        <dbReference type="ARBA" id="ARBA00022729"/>
    </source>
</evidence>
<feature type="domain" description="Protein kinase" evidence="24">
    <location>
        <begin position="448"/>
        <end position="737"/>
    </location>
</feature>
<feature type="binding site" evidence="21">
    <location>
        <position position="477"/>
    </location>
    <ligand>
        <name>ATP</name>
        <dbReference type="ChEBI" id="CHEBI:30616"/>
    </ligand>
</feature>
<reference evidence="25 26" key="1">
    <citation type="journal article" date="2016" name="G3 (Bethesda)">
        <title>First Draft Assembly and Annotation of the Genome of a California Endemic Oak Quercus lobata Nee (Fagaceae).</title>
        <authorList>
            <person name="Sork V.L."/>
            <person name="Fitz-Gibbon S.T."/>
            <person name="Puiu D."/>
            <person name="Crepeau M."/>
            <person name="Gugger P.F."/>
            <person name="Sherman R."/>
            <person name="Stevens K."/>
            <person name="Langley C.H."/>
            <person name="Pellegrini M."/>
            <person name="Salzberg S.L."/>
        </authorList>
    </citation>
    <scope>NUCLEOTIDE SEQUENCE [LARGE SCALE GENOMIC DNA]</scope>
    <source>
        <strain evidence="25 26">cv. SW786</strain>
    </source>
</reference>
<dbReference type="FunFam" id="3.30.200.20:FF:000178">
    <property type="entry name" value="serine/threonine-protein kinase PBS1-like"/>
    <property type="match status" value="1"/>
</dbReference>
<proteinExistence type="inferred from homology"/>
<dbReference type="GO" id="GO:0002229">
    <property type="term" value="P:defense response to oomycetes"/>
    <property type="evidence" value="ECO:0007669"/>
    <property type="project" value="UniProtKB-ARBA"/>
</dbReference>
<sequence>MAMAASAFSNSLLSSPSPPPHRPTFAWSPSRSQVNLHSTAFKSYPTLFTTRSSLDAANDTKQDTPIELRYAAFPTVMDINQIREILPHRLYGISTINLDAILKDSKLFFWVFFVLLPNPAKSQLDELFFNGFKGVDVASNLSLNGAAQIQDNGVLQLTNKTQRLLGHAFYSNPIQFKNSTDGKAFSFSTSFAFAMVPEYAKLGGHGLAFTISPTKETPGALPSQYLGLLNNTDLGNFTNHIVAVEFDTVQDFGLRDINDNHVGIDINSLVSNKSAPAAYFDVTNSSIQVLNLKSGQVIQASIEYDSQSNQLDVKLSPSSTKPRSTLLSFHVDLSLILQESMYVGFSSSTGLLSSSHYITGWSFKMNGEAKSLSLDQLPPLPAGSKTNNKTGVIVGVSVSAALVIILVSGLAFYLIRKIRKADVIETWELDIGPHRFSYKKLEKATRGFRDKELLGFGGFGRVYKGTLSNSNTQVAVKRISHESKQGLQAFISEIASIGRLQHRNLVQLFGWCRRGADLLPVYDFMPNGSLDKNIFDEPKTILSWEQRFNIIKGVASGLLYLHEEWEQTVIHRDIKAGNVLLDSELNARLSDFGLAKLYERGTNPSTTRVVGTLGNLAPEITRTGKPTKSTDVFAFGALLLEVVCGRRPIELKALPEELMLVDWVWEKWRLGAIFEVVDSRLGGYISSELVRGASRPCHPPPPFLWVVNCLINPHVRVVGESWIAGYEYGFVRRWAPH</sequence>
<dbReference type="InterPro" id="IPR011009">
    <property type="entry name" value="Kinase-like_dom_sf"/>
</dbReference>
<keyword evidence="8" id="KW-0808">Transferase</keyword>
<dbReference type="EC" id="2.7.11.1" evidence="5"/>
<dbReference type="Proteomes" id="UP000594261">
    <property type="component" value="Chromosome 11"/>
</dbReference>
<dbReference type="GO" id="GO:0004674">
    <property type="term" value="F:protein serine/threonine kinase activity"/>
    <property type="evidence" value="ECO:0007669"/>
    <property type="project" value="UniProtKB-KW"/>
</dbReference>
<keyword evidence="16 23" id="KW-0472">Membrane</keyword>
<evidence type="ECO:0000256" key="2">
    <source>
        <dbReference type="ARBA" id="ARBA00007606"/>
    </source>
</evidence>
<dbReference type="Pfam" id="PF00139">
    <property type="entry name" value="Lectin_legB"/>
    <property type="match status" value="1"/>
</dbReference>
<feature type="compositionally biased region" description="Low complexity" evidence="22">
    <location>
        <begin position="1"/>
        <end position="15"/>
    </location>
</feature>
<keyword evidence="12 21" id="KW-0547">Nucleotide-binding</keyword>
<evidence type="ECO:0000313" key="26">
    <source>
        <dbReference type="Proteomes" id="UP000594261"/>
    </source>
</evidence>
<evidence type="ECO:0000313" key="25">
    <source>
        <dbReference type="EnsemblPlants" id="QL11p019915:mrna"/>
    </source>
</evidence>
<dbReference type="PROSITE" id="PS50011">
    <property type="entry name" value="PROTEIN_KINASE_DOM"/>
    <property type="match status" value="1"/>
</dbReference>
<dbReference type="GO" id="GO:0005886">
    <property type="term" value="C:plasma membrane"/>
    <property type="evidence" value="ECO:0007669"/>
    <property type="project" value="UniProtKB-SubCell"/>
</dbReference>
<name>A0A7N2MVC8_QUELO</name>
<dbReference type="CDD" id="cd06899">
    <property type="entry name" value="lectin_legume_LecRK_Arcelin_ConA"/>
    <property type="match status" value="1"/>
</dbReference>
<comment type="similarity">
    <text evidence="3">In the N-terminal section; belongs to the leguminous lectin family.</text>
</comment>
<dbReference type="SMART" id="SM00220">
    <property type="entry name" value="S_TKc"/>
    <property type="match status" value="1"/>
</dbReference>
<evidence type="ECO:0000256" key="3">
    <source>
        <dbReference type="ARBA" id="ARBA00008536"/>
    </source>
</evidence>
<dbReference type="PROSITE" id="PS00307">
    <property type="entry name" value="LECTIN_LEGUME_BETA"/>
    <property type="match status" value="1"/>
</dbReference>
<evidence type="ECO:0000256" key="9">
    <source>
        <dbReference type="ARBA" id="ARBA00022692"/>
    </source>
</evidence>
<dbReference type="SUPFAM" id="SSF56112">
    <property type="entry name" value="Protein kinase-like (PK-like)"/>
    <property type="match status" value="1"/>
</dbReference>